<feature type="region of interest" description="Disordered" evidence="1">
    <location>
        <begin position="1"/>
        <end position="23"/>
    </location>
</feature>
<feature type="compositionally biased region" description="Basic and acidic residues" evidence="1">
    <location>
        <begin position="228"/>
        <end position="250"/>
    </location>
</feature>
<dbReference type="AlphaFoldDB" id="A0AAN7KVT3"/>
<proteinExistence type="predicted"/>
<feature type="compositionally biased region" description="Basic and acidic residues" evidence="1">
    <location>
        <begin position="91"/>
        <end position="102"/>
    </location>
</feature>
<reference evidence="2 3" key="1">
    <citation type="journal article" date="2023" name="Hortic Res">
        <title>Pangenome of water caltrop reveals structural variations and asymmetric subgenome divergence after allopolyploidization.</title>
        <authorList>
            <person name="Zhang X."/>
            <person name="Chen Y."/>
            <person name="Wang L."/>
            <person name="Yuan Y."/>
            <person name="Fang M."/>
            <person name="Shi L."/>
            <person name="Lu R."/>
            <person name="Comes H.P."/>
            <person name="Ma Y."/>
            <person name="Chen Y."/>
            <person name="Huang G."/>
            <person name="Zhou Y."/>
            <person name="Zheng Z."/>
            <person name="Qiu Y."/>
        </authorList>
    </citation>
    <scope>NUCLEOTIDE SEQUENCE [LARGE SCALE GENOMIC DNA]</scope>
    <source>
        <tissue evidence="2">Roots</tissue>
    </source>
</reference>
<organism evidence="2 3">
    <name type="scientific">Trapa incisa</name>
    <dbReference type="NCBI Taxonomy" id="236973"/>
    <lineage>
        <taxon>Eukaryota</taxon>
        <taxon>Viridiplantae</taxon>
        <taxon>Streptophyta</taxon>
        <taxon>Embryophyta</taxon>
        <taxon>Tracheophyta</taxon>
        <taxon>Spermatophyta</taxon>
        <taxon>Magnoliopsida</taxon>
        <taxon>eudicotyledons</taxon>
        <taxon>Gunneridae</taxon>
        <taxon>Pentapetalae</taxon>
        <taxon>rosids</taxon>
        <taxon>malvids</taxon>
        <taxon>Myrtales</taxon>
        <taxon>Lythraceae</taxon>
        <taxon>Trapa</taxon>
    </lineage>
</organism>
<name>A0AAN7KVT3_9MYRT</name>
<dbReference type="EMBL" id="JAXIOK010000005">
    <property type="protein sequence ID" value="KAK4770770.1"/>
    <property type="molecule type" value="Genomic_DNA"/>
</dbReference>
<dbReference type="PANTHER" id="PTHR33871:SF1">
    <property type="entry name" value="OS05G0503100 PROTEIN"/>
    <property type="match status" value="1"/>
</dbReference>
<comment type="caution">
    <text evidence="2">The sequence shown here is derived from an EMBL/GenBank/DDBJ whole genome shotgun (WGS) entry which is preliminary data.</text>
</comment>
<feature type="compositionally biased region" description="Low complexity" evidence="1">
    <location>
        <begin position="143"/>
        <end position="153"/>
    </location>
</feature>
<dbReference type="PANTHER" id="PTHR33871">
    <property type="entry name" value="OS05G0503100 PROTEIN-RELATED"/>
    <property type="match status" value="1"/>
</dbReference>
<keyword evidence="3" id="KW-1185">Reference proteome</keyword>
<gene>
    <name evidence="2" type="ORF">SAY87_031302</name>
</gene>
<feature type="compositionally biased region" description="Low complexity" evidence="1">
    <location>
        <begin position="105"/>
        <end position="114"/>
    </location>
</feature>
<sequence length="265" mass="28463">MGCCESTHSRASASPSLLPTTDRITGASVMVAEEKVKEVLCETPAAPRPVTRSPVDLKPLETPQNDGSPPDKLVGQTKQSPQSPAAAYEKSATEPEDVRGLNERTSTTTATNTTGDGETQPRAERSPVKPRPLRPRSFSGELSASAARGSGRSPTRIRPDGIGGSMRIVQSREVSCGKRLDPGERSWRRSGPGSPAKRIAVNGGARPAVERVPSMRRTDLSPGRVKRNPNDCTKRTKGGDLKQRQSRGRESLESPLVSLECFIFL</sequence>
<feature type="region of interest" description="Disordered" evidence="1">
    <location>
        <begin position="41"/>
        <end position="250"/>
    </location>
</feature>
<dbReference type="Proteomes" id="UP001345219">
    <property type="component" value="Chromosome 24"/>
</dbReference>
<accession>A0AAN7KVT3</accession>
<evidence type="ECO:0000313" key="3">
    <source>
        <dbReference type="Proteomes" id="UP001345219"/>
    </source>
</evidence>
<feature type="compositionally biased region" description="Polar residues" evidence="1">
    <location>
        <begin position="9"/>
        <end position="23"/>
    </location>
</feature>
<feature type="compositionally biased region" description="Basic and acidic residues" evidence="1">
    <location>
        <begin position="175"/>
        <end position="187"/>
    </location>
</feature>
<evidence type="ECO:0000256" key="1">
    <source>
        <dbReference type="SAM" id="MobiDB-lite"/>
    </source>
</evidence>
<evidence type="ECO:0000313" key="2">
    <source>
        <dbReference type="EMBL" id="KAK4770770.1"/>
    </source>
</evidence>
<protein>
    <submittedName>
        <fullName evidence="2">Uncharacterized protein</fullName>
    </submittedName>
</protein>